<name>A0A3P6F165_BRAOL</name>
<evidence type="ECO:0000313" key="1">
    <source>
        <dbReference type="EMBL" id="VDD39375.1"/>
    </source>
</evidence>
<proteinExistence type="predicted"/>
<gene>
    <name evidence="1" type="ORF">BOLC7T44935H</name>
</gene>
<dbReference type="AlphaFoldDB" id="A0A3P6F165"/>
<sequence length="38" mass="4395">MSIVVDVNRVSDVTQDENVYERLKKTPLHIGKLISPWN</sequence>
<protein>
    <submittedName>
        <fullName evidence="1">Uncharacterized protein</fullName>
    </submittedName>
</protein>
<dbReference type="EMBL" id="LR031876">
    <property type="protein sequence ID" value="VDD39375.1"/>
    <property type="molecule type" value="Genomic_DNA"/>
</dbReference>
<reference evidence="1" key="1">
    <citation type="submission" date="2018-11" db="EMBL/GenBank/DDBJ databases">
        <authorList>
            <consortium name="Genoscope - CEA"/>
            <person name="William W."/>
        </authorList>
    </citation>
    <scope>NUCLEOTIDE SEQUENCE</scope>
</reference>
<organism evidence="1">
    <name type="scientific">Brassica oleracea</name>
    <name type="common">Wild cabbage</name>
    <dbReference type="NCBI Taxonomy" id="3712"/>
    <lineage>
        <taxon>Eukaryota</taxon>
        <taxon>Viridiplantae</taxon>
        <taxon>Streptophyta</taxon>
        <taxon>Embryophyta</taxon>
        <taxon>Tracheophyta</taxon>
        <taxon>Spermatophyta</taxon>
        <taxon>Magnoliopsida</taxon>
        <taxon>eudicotyledons</taxon>
        <taxon>Gunneridae</taxon>
        <taxon>Pentapetalae</taxon>
        <taxon>rosids</taxon>
        <taxon>malvids</taxon>
        <taxon>Brassicales</taxon>
        <taxon>Brassicaceae</taxon>
        <taxon>Brassiceae</taxon>
        <taxon>Brassica</taxon>
    </lineage>
</organism>
<accession>A0A3P6F165</accession>